<name>A0AAU2VNF7_9ACTN</name>
<gene>
    <name evidence="1" type="ORF">OG398_10440</name>
</gene>
<dbReference type="EC" id="2.3.1.-" evidence="1"/>
<dbReference type="EMBL" id="CP108313">
    <property type="protein sequence ID" value="WTW68652.1"/>
    <property type="molecule type" value="Genomic_DNA"/>
</dbReference>
<dbReference type="SUPFAM" id="SSF55729">
    <property type="entry name" value="Acyl-CoA N-acyltransferases (Nat)"/>
    <property type="match status" value="1"/>
</dbReference>
<keyword evidence="1" id="KW-0808">Transferase</keyword>
<proteinExistence type="predicted"/>
<dbReference type="GO" id="GO:0016746">
    <property type="term" value="F:acyltransferase activity"/>
    <property type="evidence" value="ECO:0007669"/>
    <property type="project" value="UniProtKB-KW"/>
</dbReference>
<evidence type="ECO:0000313" key="1">
    <source>
        <dbReference type="EMBL" id="WTW68652.1"/>
    </source>
</evidence>
<sequence>MPLIVETFDPRRDERPPWWEAFRHSAGLHVPWDWDLLRLAPPSAIAVAFDGEDVVAAAVARRNRGVADVRPLGGTAQPSWWTADPVPSPAVPRSLARGLRAQLGFPVLGTLWRELDRDRAVALGGVRFKCRINPVALLPIEWSDEEGWLRTLSSKRRRTLRATARAVERDEGLRLADGPVGDLDADALIRLIRLNEVKYNGPRHQSRMSDAWLRGLFRRRDVRALSYHEADGRMLAAFTLIDHPTWPVVHRWGIVPAEEGARKDLYFHAYLRTVAWATSAGKQGLLLGKGLPDIKRRLGCRIEDRYAVLVADGL</sequence>
<reference evidence="1" key="1">
    <citation type="submission" date="2022-10" db="EMBL/GenBank/DDBJ databases">
        <title>The complete genomes of actinobacterial strains from the NBC collection.</title>
        <authorList>
            <person name="Joergensen T.S."/>
            <person name="Alvarez Arevalo M."/>
            <person name="Sterndorff E.B."/>
            <person name="Faurdal D."/>
            <person name="Vuksanovic O."/>
            <person name="Mourched A.-S."/>
            <person name="Charusanti P."/>
            <person name="Shaw S."/>
            <person name="Blin K."/>
            <person name="Weber T."/>
        </authorList>
    </citation>
    <scope>NUCLEOTIDE SEQUENCE</scope>
    <source>
        <strain evidence="1">NBC_00008</strain>
    </source>
</reference>
<accession>A0AAU2VNF7</accession>
<protein>
    <submittedName>
        <fullName evidence="1">GNAT family N-acetyltransferase</fullName>
        <ecNumber evidence="1">2.3.1.-</ecNumber>
    </submittedName>
</protein>
<dbReference type="AlphaFoldDB" id="A0AAU2VNF7"/>
<organism evidence="1">
    <name type="scientific">Streptomyces sp. NBC_00008</name>
    <dbReference type="NCBI Taxonomy" id="2903610"/>
    <lineage>
        <taxon>Bacteria</taxon>
        <taxon>Bacillati</taxon>
        <taxon>Actinomycetota</taxon>
        <taxon>Actinomycetes</taxon>
        <taxon>Kitasatosporales</taxon>
        <taxon>Streptomycetaceae</taxon>
        <taxon>Streptomyces</taxon>
    </lineage>
</organism>
<keyword evidence="1" id="KW-0012">Acyltransferase</keyword>
<dbReference type="InterPro" id="IPR016181">
    <property type="entry name" value="Acyl_CoA_acyltransferase"/>
</dbReference>